<reference evidence="2 3" key="1">
    <citation type="submission" date="2015-07" db="EMBL/GenBank/DDBJ databases">
        <title>Genome analysis of myxobacterium Chondromyces crocatus Cm c5 reveals a high potential for natural compound synthesis and the genetic basis for the loss of fruiting body formation.</title>
        <authorList>
            <person name="Zaburannyi N."/>
            <person name="Bunk B."/>
            <person name="Maier J."/>
            <person name="Overmann J."/>
            <person name="Mueller R."/>
        </authorList>
    </citation>
    <scope>NUCLEOTIDE SEQUENCE [LARGE SCALE GENOMIC DNA]</scope>
    <source>
        <strain evidence="2 3">Cm c5</strain>
    </source>
</reference>
<evidence type="ECO:0000313" key="3">
    <source>
        <dbReference type="Proteomes" id="UP000067626"/>
    </source>
</evidence>
<dbReference type="Proteomes" id="UP000067626">
    <property type="component" value="Chromosome"/>
</dbReference>
<accession>A0A0K1E8Z7</accession>
<keyword evidence="3" id="KW-1185">Reference proteome</keyword>
<dbReference type="EMBL" id="CP012159">
    <property type="protein sequence ID" value="AKT37142.1"/>
    <property type="molecule type" value="Genomic_DNA"/>
</dbReference>
<feature type="region of interest" description="Disordered" evidence="1">
    <location>
        <begin position="1"/>
        <end position="32"/>
    </location>
</feature>
<proteinExistence type="predicted"/>
<dbReference type="KEGG" id="ccro:CMC5_012720"/>
<sequence length="56" mass="5925">MVLPGEKAGLQVERPSEATRLPSAEAEGQRHLMSGAAPSAFAIQSIALQELPQKLL</sequence>
<name>A0A0K1E8Z7_CHOCO</name>
<gene>
    <name evidence="2" type="ORF">CMC5_012720</name>
</gene>
<protein>
    <submittedName>
        <fullName evidence="2">Uncharacterized protein</fullName>
    </submittedName>
</protein>
<evidence type="ECO:0000313" key="2">
    <source>
        <dbReference type="EMBL" id="AKT37142.1"/>
    </source>
</evidence>
<dbReference type="AlphaFoldDB" id="A0A0K1E8Z7"/>
<organism evidence="2 3">
    <name type="scientific">Chondromyces crocatus</name>
    <dbReference type="NCBI Taxonomy" id="52"/>
    <lineage>
        <taxon>Bacteria</taxon>
        <taxon>Pseudomonadati</taxon>
        <taxon>Myxococcota</taxon>
        <taxon>Polyangia</taxon>
        <taxon>Polyangiales</taxon>
        <taxon>Polyangiaceae</taxon>
        <taxon>Chondromyces</taxon>
    </lineage>
</organism>
<evidence type="ECO:0000256" key="1">
    <source>
        <dbReference type="SAM" id="MobiDB-lite"/>
    </source>
</evidence>